<evidence type="ECO:0000256" key="1">
    <source>
        <dbReference type="SAM" id="MobiDB-lite"/>
    </source>
</evidence>
<feature type="compositionally biased region" description="Polar residues" evidence="1">
    <location>
        <begin position="11"/>
        <end position="27"/>
    </location>
</feature>
<proteinExistence type="predicted"/>
<name>A0ABD0PTU3_CIRMR</name>
<dbReference type="EMBL" id="JAMKFB020000013">
    <property type="protein sequence ID" value="KAL0177322.1"/>
    <property type="molecule type" value="Genomic_DNA"/>
</dbReference>
<evidence type="ECO:0000313" key="3">
    <source>
        <dbReference type="Proteomes" id="UP001529510"/>
    </source>
</evidence>
<feature type="region of interest" description="Disordered" evidence="1">
    <location>
        <begin position="40"/>
        <end position="67"/>
    </location>
</feature>
<reference evidence="2 3" key="1">
    <citation type="submission" date="2024-05" db="EMBL/GenBank/DDBJ databases">
        <title>Genome sequencing and assembly of Indian major carp, Cirrhinus mrigala (Hamilton, 1822).</title>
        <authorList>
            <person name="Mohindra V."/>
            <person name="Chowdhury L.M."/>
            <person name="Lal K."/>
            <person name="Jena J.K."/>
        </authorList>
    </citation>
    <scope>NUCLEOTIDE SEQUENCE [LARGE SCALE GENOMIC DNA]</scope>
    <source>
        <strain evidence="2">CM1030</strain>
        <tissue evidence="2">Blood</tissue>
    </source>
</reference>
<dbReference type="AlphaFoldDB" id="A0ABD0PTU3"/>
<accession>A0ABD0PTU3</accession>
<keyword evidence="3" id="KW-1185">Reference proteome</keyword>
<feature type="region of interest" description="Disordered" evidence="1">
    <location>
        <begin position="1"/>
        <end position="28"/>
    </location>
</feature>
<comment type="caution">
    <text evidence="2">The sequence shown here is derived from an EMBL/GenBank/DDBJ whole genome shotgun (WGS) entry which is preliminary data.</text>
</comment>
<gene>
    <name evidence="2" type="ORF">M9458_026216</name>
</gene>
<protein>
    <submittedName>
        <fullName evidence="2">Uncharacterized protein</fullName>
    </submittedName>
</protein>
<dbReference type="Proteomes" id="UP001529510">
    <property type="component" value="Unassembled WGS sequence"/>
</dbReference>
<evidence type="ECO:0000313" key="2">
    <source>
        <dbReference type="EMBL" id="KAL0177322.1"/>
    </source>
</evidence>
<organism evidence="2 3">
    <name type="scientific">Cirrhinus mrigala</name>
    <name type="common">Mrigala</name>
    <dbReference type="NCBI Taxonomy" id="683832"/>
    <lineage>
        <taxon>Eukaryota</taxon>
        <taxon>Metazoa</taxon>
        <taxon>Chordata</taxon>
        <taxon>Craniata</taxon>
        <taxon>Vertebrata</taxon>
        <taxon>Euteleostomi</taxon>
        <taxon>Actinopterygii</taxon>
        <taxon>Neopterygii</taxon>
        <taxon>Teleostei</taxon>
        <taxon>Ostariophysi</taxon>
        <taxon>Cypriniformes</taxon>
        <taxon>Cyprinidae</taxon>
        <taxon>Labeoninae</taxon>
        <taxon>Labeonini</taxon>
        <taxon>Cirrhinus</taxon>
    </lineage>
</organism>
<sequence length="67" mass="7080">MFHAPVIHSAAPSQSPDTADGSGQNSRLAPLFVSSATLDTFSRDPKPSSVTQSLTLWHSGMTPSRIV</sequence>